<feature type="signal peptide" evidence="6">
    <location>
        <begin position="1"/>
        <end position="26"/>
    </location>
</feature>
<dbReference type="PANTHER" id="PTHR36108">
    <property type="entry name" value="COLOSSIN-B-RELATED"/>
    <property type="match status" value="1"/>
</dbReference>
<sequence length="530" mass="57631">MSMKKVLSIFLMVVLFFTLVLPAGFAAVAPDPDPGKMGSLTIHKLAQDPLNPGDRGDGSELTGEDRPPGEPLAGVVYEVTMTHKYNAETDSWDPVENGETRTETTGSDGIAFFADLKLGRYEVDEVDGPPNVNLNPDNFSIDIPMTNADGKSLNYHVHVYPKNEIIRGAVELTKTDGMEGFLPGVIFELFKVGDPDVSLGEFTTGEDGKFQTDGLLFGDYYFLEVGPPDGYVGTGETKHEFSITESGTVMNGSGKVEDVTVENFLKPDVEKLVEGQESLEINRLTPFTYSVKVYLPDDIKSYKSFVISDSLFSDLNYVEESANEPLGFTFSRIGNELTWTATDFSELEGDSFVTFTYDAYIRADGDPDYLGVPNTAFVDFENVHSVTGTVDDSALVKATAGGILIDKFVAGNSSEKLEGAVFELRDADGELISTKTTDGDGAAEWNDLPLGTYTLTEIEAPSEFRLLLQDITVELTEDGETVTVEIANTPTGFVIPETGGIGSTWFTIIGLLLMTAALVMYARRRRSVEA</sequence>
<evidence type="ECO:0000256" key="4">
    <source>
        <dbReference type="SAM" id="MobiDB-lite"/>
    </source>
</evidence>
<dbReference type="PANTHER" id="PTHR36108:SF13">
    <property type="entry name" value="COLOSSIN-B-RELATED"/>
    <property type="match status" value="1"/>
</dbReference>
<feature type="compositionally biased region" description="Basic and acidic residues" evidence="4">
    <location>
        <begin position="54"/>
        <end position="68"/>
    </location>
</feature>
<evidence type="ECO:0000313" key="10">
    <source>
        <dbReference type="Proteomes" id="UP000094463"/>
    </source>
</evidence>
<accession>A0A1D7QXX9</accession>
<feature type="transmembrane region" description="Helical" evidence="5">
    <location>
        <begin position="504"/>
        <end position="522"/>
    </location>
</feature>
<dbReference type="EMBL" id="CP012502">
    <property type="protein sequence ID" value="AOM83854.1"/>
    <property type="molecule type" value="Genomic_DNA"/>
</dbReference>
<keyword evidence="3 6" id="KW-0732">Signal</keyword>
<dbReference type="Gene3D" id="2.60.40.740">
    <property type="match status" value="1"/>
</dbReference>
<dbReference type="InterPro" id="IPR026466">
    <property type="entry name" value="Fim_isopep_form_D2_dom"/>
</dbReference>
<keyword evidence="10" id="KW-1185">Reference proteome</keyword>
<evidence type="ECO:0000259" key="7">
    <source>
        <dbReference type="Pfam" id="PF16555"/>
    </source>
</evidence>
<dbReference type="RefSeq" id="WP_069365793.1">
    <property type="nucleotide sequence ID" value="NZ_CP012502.1"/>
</dbReference>
<feature type="domain" description="SpaA-like prealbumin fold" evidence="8">
    <location>
        <begin position="168"/>
        <end position="249"/>
    </location>
</feature>
<keyword evidence="2" id="KW-0964">Secreted</keyword>
<keyword evidence="5" id="KW-0812">Transmembrane</keyword>
<dbReference type="NCBIfam" id="TIGR01167">
    <property type="entry name" value="LPXTG_anchor"/>
    <property type="match status" value="1"/>
</dbReference>
<dbReference type="NCBIfam" id="TIGR04226">
    <property type="entry name" value="RrgB_K2N_iso_D2"/>
    <property type="match status" value="1"/>
</dbReference>
<dbReference type="STRING" id="632773.BBEV_2515"/>
<gene>
    <name evidence="9" type="ORF">BBEV_2515</name>
</gene>
<dbReference type="InterPro" id="IPR032364">
    <property type="entry name" value="GramPos_pilinD1_N"/>
</dbReference>
<evidence type="ECO:0000259" key="8">
    <source>
        <dbReference type="Pfam" id="PF17802"/>
    </source>
</evidence>
<feature type="domain" description="Gram-positive pilin subunit D1 N-terminal" evidence="7">
    <location>
        <begin position="39"/>
        <end position="164"/>
    </location>
</feature>
<dbReference type="OrthoDB" id="2056845at2"/>
<evidence type="ECO:0000256" key="3">
    <source>
        <dbReference type="ARBA" id="ARBA00022729"/>
    </source>
</evidence>
<name>A0A1D7QXX9_9BACI</name>
<organism evidence="9 10">
    <name type="scientific">Salisediminibacterium beveridgei</name>
    <dbReference type="NCBI Taxonomy" id="632773"/>
    <lineage>
        <taxon>Bacteria</taxon>
        <taxon>Bacillati</taxon>
        <taxon>Bacillota</taxon>
        <taxon>Bacilli</taxon>
        <taxon>Bacillales</taxon>
        <taxon>Bacillaceae</taxon>
        <taxon>Salisediminibacterium</taxon>
    </lineage>
</organism>
<dbReference type="Pfam" id="PF16555">
    <property type="entry name" value="GramPos_pilinD1"/>
    <property type="match status" value="1"/>
</dbReference>
<dbReference type="AlphaFoldDB" id="A0A1D7QXX9"/>
<evidence type="ECO:0000256" key="6">
    <source>
        <dbReference type="SAM" id="SignalP"/>
    </source>
</evidence>
<reference evidence="9 10" key="1">
    <citation type="submission" date="2015-08" db="EMBL/GenBank/DDBJ databases">
        <title>The complete genome sequence of Bacillus beveridgei MLTeJB.</title>
        <authorList>
            <person name="Hanson T.E."/>
            <person name="Mesa C."/>
            <person name="Basesman S.M."/>
            <person name="Oremland R.S."/>
        </authorList>
    </citation>
    <scope>NUCLEOTIDE SEQUENCE [LARGE SCALE GENOMIC DNA]</scope>
    <source>
        <strain evidence="9 10">MLTeJB</strain>
    </source>
</reference>
<protein>
    <submittedName>
        <fullName evidence="9">Collagen Adhesion Protein</fullName>
    </submittedName>
</protein>
<evidence type="ECO:0000256" key="5">
    <source>
        <dbReference type="SAM" id="Phobius"/>
    </source>
</evidence>
<proteinExistence type="inferred from homology"/>
<dbReference type="InterPro" id="IPR013783">
    <property type="entry name" value="Ig-like_fold"/>
</dbReference>
<dbReference type="InterPro" id="IPR041033">
    <property type="entry name" value="SpaA_PFL_dom_1"/>
</dbReference>
<keyword evidence="5" id="KW-1133">Transmembrane helix</keyword>
<feature type="domain" description="SpaA-like prealbumin fold" evidence="8">
    <location>
        <begin position="411"/>
        <end position="489"/>
    </location>
</feature>
<comment type="similarity">
    <text evidence="1">Belongs to the serine-aspartate repeat-containing protein (SDr) family.</text>
</comment>
<dbReference type="Proteomes" id="UP000094463">
    <property type="component" value="Chromosome"/>
</dbReference>
<dbReference type="KEGG" id="bbev:BBEV_2515"/>
<dbReference type="SUPFAM" id="SSF49478">
    <property type="entry name" value="Cna protein B-type domain"/>
    <property type="match status" value="2"/>
</dbReference>
<dbReference type="Gene3D" id="2.60.40.10">
    <property type="entry name" value="Immunoglobulins"/>
    <property type="match status" value="3"/>
</dbReference>
<feature type="region of interest" description="Disordered" evidence="4">
    <location>
        <begin position="46"/>
        <end position="72"/>
    </location>
</feature>
<dbReference type="Pfam" id="PF17802">
    <property type="entry name" value="SpaA"/>
    <property type="match status" value="2"/>
</dbReference>
<keyword evidence="5" id="KW-0472">Membrane</keyword>
<evidence type="ECO:0000256" key="1">
    <source>
        <dbReference type="ARBA" id="ARBA00007257"/>
    </source>
</evidence>
<evidence type="ECO:0000256" key="2">
    <source>
        <dbReference type="ARBA" id="ARBA00022525"/>
    </source>
</evidence>
<feature type="chain" id="PRO_5009099212" evidence="6">
    <location>
        <begin position="27"/>
        <end position="530"/>
    </location>
</feature>
<evidence type="ECO:0000313" key="9">
    <source>
        <dbReference type="EMBL" id="AOM83854.1"/>
    </source>
</evidence>